<dbReference type="STRING" id="1416806.CAL12_21105"/>
<proteinExistence type="inferred from homology"/>
<evidence type="ECO:0000313" key="6">
    <source>
        <dbReference type="EMBL" id="ARP83069.1"/>
    </source>
</evidence>
<reference evidence="6 7" key="1">
    <citation type="submission" date="2017-05" db="EMBL/GenBank/DDBJ databases">
        <title>Complete and WGS of Bordetella genogroups.</title>
        <authorList>
            <person name="Spilker T."/>
            <person name="LiPuma J."/>
        </authorList>
    </citation>
    <scope>NUCLEOTIDE SEQUENCE [LARGE SCALE GENOMIC DNA]</scope>
    <source>
        <strain evidence="6 7">AU19157</strain>
    </source>
</reference>
<evidence type="ECO:0000256" key="2">
    <source>
        <dbReference type="ARBA" id="ARBA00023015"/>
    </source>
</evidence>
<sequence>MDAASLHTPLPSSRADAILSNQNIGTSMRESYDENPMERPINFRQLEAFRAVMQYGSMTRAGQALAVSQPAVTRLIKDLEYELGLELFRRNGAQIVPTAEGGQLYREVERHFAGAYRIREAARAIKDARAGYLHVGAMSNLSQSVVPVALGIFAERHPGVVVAVHPEQSIGLIEAIAHRQLDVAYAMVPEDRGDIDHELFPVSHAVCAMPRGHALASRKTIAVRDLQGQDFISLGARSVLRAQINAALQKSDVRPKLRLETMHSHTVADYVRQGVGLAIIDPFAAMEPASRDIVVRPFTPKISLQFSAVYREGEGRSPFALALTEIMREVVDRLLGDLQGRLREK</sequence>
<protein>
    <recommendedName>
        <fullName evidence="5">HTH lysR-type domain-containing protein</fullName>
    </recommendedName>
</protein>
<dbReference type="SUPFAM" id="SSF46785">
    <property type="entry name" value="Winged helix' DNA-binding domain"/>
    <property type="match status" value="1"/>
</dbReference>
<dbReference type="InterPro" id="IPR036388">
    <property type="entry name" value="WH-like_DNA-bd_sf"/>
</dbReference>
<dbReference type="KEGG" id="bgv:CAL12_21105"/>
<dbReference type="InterPro" id="IPR000847">
    <property type="entry name" value="LysR_HTH_N"/>
</dbReference>
<evidence type="ECO:0000313" key="7">
    <source>
        <dbReference type="Proteomes" id="UP000194151"/>
    </source>
</evidence>
<dbReference type="InterPro" id="IPR005119">
    <property type="entry name" value="LysR_subst-bd"/>
</dbReference>
<dbReference type="EMBL" id="CP021108">
    <property type="protein sequence ID" value="ARP83069.1"/>
    <property type="molecule type" value="Genomic_DNA"/>
</dbReference>
<keyword evidence="4" id="KW-0804">Transcription</keyword>
<dbReference type="SUPFAM" id="SSF53850">
    <property type="entry name" value="Periplasmic binding protein-like II"/>
    <property type="match status" value="1"/>
</dbReference>
<keyword evidence="3" id="KW-0238">DNA-binding</keyword>
<dbReference type="Gene3D" id="3.40.190.10">
    <property type="entry name" value="Periplasmic binding protein-like II"/>
    <property type="match status" value="2"/>
</dbReference>
<dbReference type="PANTHER" id="PTHR30427">
    <property type="entry name" value="TRANSCRIPTIONAL ACTIVATOR PROTEIN LYSR"/>
    <property type="match status" value="1"/>
</dbReference>
<dbReference type="GO" id="GO:0043565">
    <property type="term" value="F:sequence-specific DNA binding"/>
    <property type="evidence" value="ECO:0007669"/>
    <property type="project" value="TreeGrafter"/>
</dbReference>
<dbReference type="InterPro" id="IPR037424">
    <property type="entry name" value="NocR_PBP2"/>
</dbReference>
<dbReference type="AlphaFoldDB" id="A0A1W6YQ59"/>
<dbReference type="PRINTS" id="PR00039">
    <property type="entry name" value="HTHLYSR"/>
</dbReference>
<dbReference type="PROSITE" id="PS50931">
    <property type="entry name" value="HTH_LYSR"/>
    <property type="match status" value="1"/>
</dbReference>
<gene>
    <name evidence="6" type="ORF">CAL12_21105</name>
</gene>
<evidence type="ECO:0000256" key="1">
    <source>
        <dbReference type="ARBA" id="ARBA00009437"/>
    </source>
</evidence>
<dbReference type="Pfam" id="PF00126">
    <property type="entry name" value="HTH_1"/>
    <property type="match status" value="1"/>
</dbReference>
<evidence type="ECO:0000256" key="4">
    <source>
        <dbReference type="ARBA" id="ARBA00023163"/>
    </source>
</evidence>
<feature type="domain" description="HTH lysR-type" evidence="5">
    <location>
        <begin position="41"/>
        <end position="98"/>
    </location>
</feature>
<dbReference type="GO" id="GO:0003700">
    <property type="term" value="F:DNA-binding transcription factor activity"/>
    <property type="evidence" value="ECO:0007669"/>
    <property type="project" value="InterPro"/>
</dbReference>
<keyword evidence="2" id="KW-0805">Transcription regulation</keyword>
<dbReference type="CDD" id="cd08415">
    <property type="entry name" value="PBP2_LysR_opines_like"/>
    <property type="match status" value="1"/>
</dbReference>
<dbReference type="Proteomes" id="UP000194151">
    <property type="component" value="Chromosome"/>
</dbReference>
<keyword evidence="7" id="KW-1185">Reference proteome</keyword>
<organism evidence="6 7">
    <name type="scientific">Bordetella genomosp. 8</name>
    <dbReference type="NCBI Taxonomy" id="1416806"/>
    <lineage>
        <taxon>Bacteria</taxon>
        <taxon>Pseudomonadati</taxon>
        <taxon>Pseudomonadota</taxon>
        <taxon>Betaproteobacteria</taxon>
        <taxon>Burkholderiales</taxon>
        <taxon>Alcaligenaceae</taxon>
        <taxon>Bordetella</taxon>
    </lineage>
</organism>
<name>A0A1W6YQ59_9BORD</name>
<accession>A0A1W6YQ59</accession>
<evidence type="ECO:0000259" key="5">
    <source>
        <dbReference type="PROSITE" id="PS50931"/>
    </source>
</evidence>
<dbReference type="PANTHER" id="PTHR30427:SF1">
    <property type="entry name" value="TRANSCRIPTIONAL ACTIVATOR PROTEIN LYSR"/>
    <property type="match status" value="1"/>
</dbReference>
<dbReference type="Gene3D" id="1.10.10.10">
    <property type="entry name" value="Winged helix-like DNA-binding domain superfamily/Winged helix DNA-binding domain"/>
    <property type="match status" value="1"/>
</dbReference>
<dbReference type="Pfam" id="PF03466">
    <property type="entry name" value="LysR_substrate"/>
    <property type="match status" value="1"/>
</dbReference>
<dbReference type="OrthoDB" id="8849678at2"/>
<dbReference type="GO" id="GO:0010628">
    <property type="term" value="P:positive regulation of gene expression"/>
    <property type="evidence" value="ECO:0007669"/>
    <property type="project" value="TreeGrafter"/>
</dbReference>
<comment type="similarity">
    <text evidence="1">Belongs to the LysR transcriptional regulatory family.</text>
</comment>
<dbReference type="InterPro" id="IPR036390">
    <property type="entry name" value="WH_DNA-bd_sf"/>
</dbReference>
<evidence type="ECO:0000256" key="3">
    <source>
        <dbReference type="ARBA" id="ARBA00023125"/>
    </source>
</evidence>